<feature type="region of interest" description="Disordered" evidence="1">
    <location>
        <begin position="143"/>
        <end position="389"/>
    </location>
</feature>
<gene>
    <name evidence="3" type="ORF">GCM10010969_14320</name>
</gene>
<feature type="compositionally biased region" description="Polar residues" evidence="1">
    <location>
        <begin position="240"/>
        <end position="263"/>
    </location>
</feature>
<dbReference type="Proteomes" id="UP000606653">
    <property type="component" value="Unassembled WGS sequence"/>
</dbReference>
<keyword evidence="2" id="KW-0472">Membrane</keyword>
<evidence type="ECO:0000256" key="1">
    <source>
        <dbReference type="SAM" id="MobiDB-lite"/>
    </source>
</evidence>
<feature type="compositionally biased region" description="Low complexity" evidence="1">
    <location>
        <begin position="267"/>
        <end position="292"/>
    </location>
</feature>
<protein>
    <recommendedName>
        <fullName evidence="5">Zinc-finger domain-containing protein</fullName>
    </recommendedName>
</protein>
<keyword evidence="2" id="KW-0812">Transmembrane</keyword>
<dbReference type="EMBL" id="BMLN01000003">
    <property type="protein sequence ID" value="GGN96920.1"/>
    <property type="molecule type" value="Genomic_DNA"/>
</dbReference>
<reference evidence="4" key="1">
    <citation type="journal article" date="2019" name="Int. J. Syst. Evol. Microbiol.">
        <title>The Global Catalogue of Microorganisms (GCM) 10K type strain sequencing project: providing services to taxonomists for standard genome sequencing and annotation.</title>
        <authorList>
            <consortium name="The Broad Institute Genomics Platform"/>
            <consortium name="The Broad Institute Genome Sequencing Center for Infectious Disease"/>
            <person name="Wu L."/>
            <person name="Ma J."/>
        </authorList>
    </citation>
    <scope>NUCLEOTIDE SEQUENCE [LARGE SCALE GENOMIC DNA]</scope>
    <source>
        <strain evidence="4">CGMCC 1.6964</strain>
    </source>
</reference>
<keyword evidence="4" id="KW-1185">Reference proteome</keyword>
<feature type="compositionally biased region" description="Polar residues" evidence="1">
    <location>
        <begin position="352"/>
        <end position="361"/>
    </location>
</feature>
<evidence type="ECO:0000256" key="2">
    <source>
        <dbReference type="SAM" id="Phobius"/>
    </source>
</evidence>
<comment type="caution">
    <text evidence="3">The sequence shown here is derived from an EMBL/GenBank/DDBJ whole genome shotgun (WGS) entry which is preliminary data.</text>
</comment>
<evidence type="ECO:0000313" key="4">
    <source>
        <dbReference type="Proteomes" id="UP000606653"/>
    </source>
</evidence>
<accession>A0ABQ2KYB1</accession>
<keyword evidence="2" id="KW-1133">Transmembrane helix</keyword>
<organism evidence="3 4">
    <name type="scientific">Saccharibacillus kuerlensis</name>
    <dbReference type="NCBI Taxonomy" id="459527"/>
    <lineage>
        <taxon>Bacteria</taxon>
        <taxon>Bacillati</taxon>
        <taxon>Bacillota</taxon>
        <taxon>Bacilli</taxon>
        <taxon>Bacillales</taxon>
        <taxon>Paenibacillaceae</taxon>
        <taxon>Saccharibacillus</taxon>
    </lineage>
</organism>
<feature type="transmembrane region" description="Helical" evidence="2">
    <location>
        <begin position="115"/>
        <end position="137"/>
    </location>
</feature>
<dbReference type="RefSeq" id="WP_018975746.1">
    <property type="nucleotide sequence ID" value="NZ_BMLN01000003.1"/>
</dbReference>
<sequence>MKREEALEYMNRYLDHDLSEEETEALFRHLGDSPEAREDFEFLKRLSNKLESMPDVMPPISLVDSILPRLDELDPMMQPELPEAKPEKLSEMESRRMFGEETLKRRRASEFWRSTLGRAVAGTTAAVAVLSIFVATYEPKQMPTAEMSSTTAVSGATDDTLVPSGSESAKDSVASEITDPSMEAEPIRPETQPAPTVEAPVPDLETPDGDLPPADEESAQADNEGESNPTESAASAVPSPDSQPSEGTPVPSEQPSNRASNEGTTGGAEENSNNSNNLNNSNSPSSESPAGSAKDKEAANEPSANNSGTVDKAESGVTEKKQVPSDSKPKAETPAQDGSSAKETTGEEQQSKENASISSVEENVPESKEDVPAADKESENRVDENEAAENNISSLAIAAPEWNSPDGTLTVTYSRNVLKLLKSDRSSELGSRKVEGDVAGGVWSADGKTFTYDLIKADGTTSRETWKIEEAALKPNGK</sequence>
<evidence type="ECO:0008006" key="5">
    <source>
        <dbReference type="Google" id="ProtNLM"/>
    </source>
</evidence>
<feature type="compositionally biased region" description="Acidic residues" evidence="1">
    <location>
        <begin position="205"/>
        <end position="225"/>
    </location>
</feature>
<evidence type="ECO:0000313" key="3">
    <source>
        <dbReference type="EMBL" id="GGN96920.1"/>
    </source>
</evidence>
<name>A0ABQ2KYB1_9BACL</name>
<feature type="compositionally biased region" description="Basic and acidic residues" evidence="1">
    <location>
        <begin position="311"/>
        <end position="331"/>
    </location>
</feature>
<feature type="compositionally biased region" description="Basic and acidic residues" evidence="1">
    <location>
        <begin position="365"/>
        <end position="384"/>
    </location>
</feature>
<proteinExistence type="predicted"/>